<feature type="domain" description="Glycosyltransferase subfamily 4-like N-terminal" evidence="2">
    <location>
        <begin position="22"/>
        <end position="170"/>
    </location>
</feature>
<dbReference type="PANTHER" id="PTHR45947:SF3">
    <property type="entry name" value="SULFOQUINOVOSYL TRANSFERASE SQD2"/>
    <property type="match status" value="1"/>
</dbReference>
<comment type="caution">
    <text evidence="3">The sequence shown here is derived from an EMBL/GenBank/DDBJ whole genome shotgun (WGS) entry which is preliminary data.</text>
</comment>
<dbReference type="Pfam" id="PF13439">
    <property type="entry name" value="Glyco_transf_4"/>
    <property type="match status" value="1"/>
</dbReference>
<dbReference type="EMBL" id="FNBZ01000005">
    <property type="protein sequence ID" value="SDG78527.1"/>
    <property type="molecule type" value="Genomic_DNA"/>
</dbReference>
<evidence type="ECO:0000313" key="3">
    <source>
        <dbReference type="EMBL" id="SDG78527.1"/>
    </source>
</evidence>
<gene>
    <name evidence="3" type="ORF">SAMN05421844_105269</name>
</gene>
<feature type="domain" description="Glycosyl transferase family 1" evidence="1">
    <location>
        <begin position="178"/>
        <end position="338"/>
    </location>
</feature>
<evidence type="ECO:0000259" key="2">
    <source>
        <dbReference type="Pfam" id="PF13439"/>
    </source>
</evidence>
<dbReference type="PANTHER" id="PTHR45947">
    <property type="entry name" value="SULFOQUINOVOSYL TRANSFERASE SQD2"/>
    <property type="match status" value="1"/>
</dbReference>
<sequence length="369" mass="39864">MSRPLRLAYLSLETPRPGQASQTHIDEIIAGLEGCGWQVELFATSSGGASTRSSFLSRLFGYGRTQAALGKRLPEFDAVFIRSHFMALPLTLWAGWRNIPVVHEINGTAADIGVTYPSLKPLSPLFSWLYRAQYRRAAHLLAVTPGLVDWARSFAGHSRVSLVSNGANTDLFKPEGAPSPVEGRYVVFVGGLVAWHGIDTMLAALKEPDWPADLRLVIVGDGIERDKVEQALSDRRLLWLGRQPYDAVPAILRGALASLCVIENQDGRSASGVAPLKLFEAMACGVPVIASDLPFQADLVKSADAGLIVPPAAAPAISSAVKALAEAPERARTLGQNGVNYVTREASWNQRAQEIDRILRSVTSQIHSK</sequence>
<accession>A0ABY0P1U7</accession>
<dbReference type="SUPFAM" id="SSF53756">
    <property type="entry name" value="UDP-Glycosyltransferase/glycogen phosphorylase"/>
    <property type="match status" value="1"/>
</dbReference>
<keyword evidence="4" id="KW-1185">Reference proteome</keyword>
<dbReference type="RefSeq" id="WP_091858426.1">
    <property type="nucleotide sequence ID" value="NZ_FNBZ01000005.1"/>
</dbReference>
<organism evidence="3 4">
    <name type="scientific">Bosea robiniae</name>
    <dbReference type="NCBI Taxonomy" id="1036780"/>
    <lineage>
        <taxon>Bacteria</taxon>
        <taxon>Pseudomonadati</taxon>
        <taxon>Pseudomonadota</taxon>
        <taxon>Alphaproteobacteria</taxon>
        <taxon>Hyphomicrobiales</taxon>
        <taxon>Boseaceae</taxon>
        <taxon>Bosea</taxon>
    </lineage>
</organism>
<proteinExistence type="predicted"/>
<evidence type="ECO:0000313" key="4">
    <source>
        <dbReference type="Proteomes" id="UP000199468"/>
    </source>
</evidence>
<name>A0ABY0P1U7_9HYPH</name>
<dbReference type="InterPro" id="IPR050194">
    <property type="entry name" value="Glycosyltransferase_grp1"/>
</dbReference>
<protein>
    <submittedName>
        <fullName evidence="3">Glycosyltransferase involved in cell wall bisynthesis</fullName>
    </submittedName>
</protein>
<dbReference type="Pfam" id="PF00534">
    <property type="entry name" value="Glycos_transf_1"/>
    <property type="match status" value="1"/>
</dbReference>
<dbReference type="InterPro" id="IPR001296">
    <property type="entry name" value="Glyco_trans_1"/>
</dbReference>
<evidence type="ECO:0000259" key="1">
    <source>
        <dbReference type="Pfam" id="PF00534"/>
    </source>
</evidence>
<reference evidence="3 4" key="1">
    <citation type="submission" date="2016-10" db="EMBL/GenBank/DDBJ databases">
        <authorList>
            <person name="Varghese N."/>
            <person name="Submissions S."/>
        </authorList>
    </citation>
    <scope>NUCLEOTIDE SEQUENCE [LARGE SCALE GENOMIC DNA]</scope>
    <source>
        <strain evidence="3 4">DSM 26672</strain>
    </source>
</reference>
<dbReference type="Gene3D" id="3.40.50.2000">
    <property type="entry name" value="Glycogen Phosphorylase B"/>
    <property type="match status" value="2"/>
</dbReference>
<dbReference type="InterPro" id="IPR028098">
    <property type="entry name" value="Glyco_trans_4-like_N"/>
</dbReference>
<dbReference type="Proteomes" id="UP000199468">
    <property type="component" value="Unassembled WGS sequence"/>
</dbReference>